<dbReference type="PIRSF" id="PIRSF018266">
    <property type="entry name" value="FecR"/>
    <property type="match status" value="1"/>
</dbReference>
<accession>A0A7Y9K1I6</accession>
<dbReference type="Gene3D" id="2.60.120.1440">
    <property type="match status" value="1"/>
</dbReference>
<dbReference type="PANTHER" id="PTHR30273:SF2">
    <property type="entry name" value="PROTEIN FECR"/>
    <property type="match status" value="1"/>
</dbReference>
<reference evidence="2 3" key="2">
    <citation type="submission" date="2020-08" db="EMBL/GenBank/DDBJ databases">
        <title>The Agave Microbiome: Exploring the role of microbial communities in plant adaptations to desert environments.</title>
        <authorList>
            <person name="Partida-Martinez L.P."/>
        </authorList>
    </citation>
    <scope>NUCLEOTIDE SEQUENCE [LARGE SCALE GENOMIC DNA]</scope>
    <source>
        <strain evidence="2 3">AS2.3</strain>
    </source>
</reference>
<dbReference type="Pfam" id="PF04773">
    <property type="entry name" value="FecR"/>
    <property type="match status" value="1"/>
</dbReference>
<dbReference type="PANTHER" id="PTHR30273">
    <property type="entry name" value="PERIPLASMIC SIGNAL SENSOR AND SIGMA FACTOR ACTIVATOR FECR-RELATED"/>
    <property type="match status" value="1"/>
</dbReference>
<keyword evidence="2" id="KW-0812">Transmembrane</keyword>
<proteinExistence type="predicted"/>
<keyword evidence="3" id="KW-1185">Reference proteome</keyword>
<keyword evidence="2" id="KW-0472">Membrane</keyword>
<dbReference type="InterPro" id="IPR006860">
    <property type="entry name" value="FecR"/>
</dbReference>
<sequence>MSRDAPNIIDQAIAWHLRQDHMAAADWEGFVAWLETPAHARAYDAVAQRDRLVAEVRFPDPVPVPVAANDDRPSPARWWRYAGGGAIAAALAVWLAPMTLAPQPTDQVYATRNGERRDVRLGDGTQIALSGGSLLRVSGDDPRRVALDRGEAVFHVVHDAAHPFELRAGDQVIRDVGTTFDVLHTDARLSVAVADGSVLFQPAGARLRLGAGEMVTMAGRDRRIVRSTLPTAAVGSWRSGNLSFEGIPVGEVAASLRRLLGVELRIVGDLSRRPFTGMIHLTGAADRDVPHLADLIGATWRRNGEGWVLAERGTAAP</sequence>
<dbReference type="GO" id="GO:0016989">
    <property type="term" value="F:sigma factor antagonist activity"/>
    <property type="evidence" value="ECO:0007669"/>
    <property type="project" value="TreeGrafter"/>
</dbReference>
<dbReference type="EMBL" id="JACCBY010000002">
    <property type="protein sequence ID" value="NYD89957.1"/>
    <property type="molecule type" value="Genomic_DNA"/>
</dbReference>
<feature type="domain" description="FecR protein" evidence="1">
    <location>
        <begin position="108"/>
        <end position="198"/>
    </location>
</feature>
<evidence type="ECO:0000313" key="3">
    <source>
        <dbReference type="Proteomes" id="UP000517753"/>
    </source>
</evidence>
<dbReference type="Proteomes" id="UP000517753">
    <property type="component" value="Unassembled WGS sequence"/>
</dbReference>
<evidence type="ECO:0000259" key="1">
    <source>
        <dbReference type="Pfam" id="PF04773"/>
    </source>
</evidence>
<reference evidence="2 3" key="1">
    <citation type="submission" date="2020-07" db="EMBL/GenBank/DDBJ databases">
        <authorList>
            <person name="Partida-Martinez L."/>
            <person name="Huntemann M."/>
            <person name="Clum A."/>
            <person name="Wang J."/>
            <person name="Palaniappan K."/>
            <person name="Ritter S."/>
            <person name="Chen I.-M."/>
            <person name="Stamatis D."/>
            <person name="Reddy T."/>
            <person name="O'Malley R."/>
            <person name="Daum C."/>
            <person name="Shapiro N."/>
            <person name="Ivanova N."/>
            <person name="Kyrpides N."/>
            <person name="Woyke T."/>
        </authorList>
    </citation>
    <scope>NUCLEOTIDE SEQUENCE [LARGE SCALE GENOMIC DNA]</scope>
    <source>
        <strain evidence="2 3">AS2.3</strain>
    </source>
</reference>
<comment type="caution">
    <text evidence="2">The sequence shown here is derived from an EMBL/GenBank/DDBJ whole genome shotgun (WGS) entry which is preliminary data.</text>
</comment>
<dbReference type="AlphaFoldDB" id="A0A7Y9K1I6"/>
<protein>
    <submittedName>
        <fullName evidence="2">Transmembrane sensor</fullName>
    </submittedName>
</protein>
<evidence type="ECO:0000313" key="2">
    <source>
        <dbReference type="EMBL" id="NYD89957.1"/>
    </source>
</evidence>
<name>A0A7Y9K1I6_9SPHN</name>
<dbReference type="InterPro" id="IPR012373">
    <property type="entry name" value="Ferrdict_sens_TM"/>
</dbReference>
<gene>
    <name evidence="2" type="ORF">HD841_001737</name>
</gene>
<dbReference type="RefSeq" id="WP_373562966.1">
    <property type="nucleotide sequence ID" value="NZ_JACCBY010000002.1"/>
</dbReference>
<organism evidence="2 3">
    <name type="scientific">Sphingomonas melonis</name>
    <dbReference type="NCBI Taxonomy" id="152682"/>
    <lineage>
        <taxon>Bacteria</taxon>
        <taxon>Pseudomonadati</taxon>
        <taxon>Pseudomonadota</taxon>
        <taxon>Alphaproteobacteria</taxon>
        <taxon>Sphingomonadales</taxon>
        <taxon>Sphingomonadaceae</taxon>
        <taxon>Sphingomonas</taxon>
    </lineage>
</organism>